<proteinExistence type="inferred from homology"/>
<dbReference type="OrthoDB" id="448051at2759"/>
<name>A0A0C3BT50_SERVB</name>
<dbReference type="PANTHER" id="PTHR13390">
    <property type="entry name" value="LIPASE"/>
    <property type="match status" value="1"/>
</dbReference>
<organism evidence="6 7">
    <name type="scientific">Serendipita vermifera MAFF 305830</name>
    <dbReference type="NCBI Taxonomy" id="933852"/>
    <lineage>
        <taxon>Eukaryota</taxon>
        <taxon>Fungi</taxon>
        <taxon>Dikarya</taxon>
        <taxon>Basidiomycota</taxon>
        <taxon>Agaricomycotina</taxon>
        <taxon>Agaricomycetes</taxon>
        <taxon>Sebacinales</taxon>
        <taxon>Serendipitaceae</taxon>
        <taxon>Serendipita</taxon>
    </lineage>
</organism>
<dbReference type="InterPro" id="IPR029058">
    <property type="entry name" value="AB_hydrolase_fold"/>
</dbReference>
<evidence type="ECO:0000313" key="6">
    <source>
        <dbReference type="EMBL" id="KIM34541.1"/>
    </source>
</evidence>
<keyword evidence="3" id="KW-0551">Lipid droplet</keyword>
<dbReference type="GO" id="GO:0019915">
    <property type="term" value="P:lipid storage"/>
    <property type="evidence" value="ECO:0007669"/>
    <property type="project" value="InterPro"/>
</dbReference>
<dbReference type="InterPro" id="IPR019363">
    <property type="entry name" value="LDAH"/>
</dbReference>
<protein>
    <recommendedName>
        <fullName evidence="8">AB hydrolase-1 domain-containing protein</fullName>
    </recommendedName>
</protein>
<evidence type="ECO:0000256" key="4">
    <source>
        <dbReference type="ARBA" id="ARBA00022801"/>
    </source>
</evidence>
<evidence type="ECO:0000256" key="5">
    <source>
        <dbReference type="SAM" id="Phobius"/>
    </source>
</evidence>
<reference evidence="6 7" key="1">
    <citation type="submission" date="2014-04" db="EMBL/GenBank/DDBJ databases">
        <authorList>
            <consortium name="DOE Joint Genome Institute"/>
            <person name="Kuo A."/>
            <person name="Zuccaro A."/>
            <person name="Kohler A."/>
            <person name="Nagy L.G."/>
            <person name="Floudas D."/>
            <person name="Copeland A."/>
            <person name="Barry K.W."/>
            <person name="Cichocki N."/>
            <person name="Veneault-Fourrey C."/>
            <person name="LaButti K."/>
            <person name="Lindquist E.A."/>
            <person name="Lipzen A."/>
            <person name="Lundell T."/>
            <person name="Morin E."/>
            <person name="Murat C."/>
            <person name="Sun H."/>
            <person name="Tunlid A."/>
            <person name="Henrissat B."/>
            <person name="Grigoriev I.V."/>
            <person name="Hibbett D.S."/>
            <person name="Martin F."/>
            <person name="Nordberg H.P."/>
            <person name="Cantor M.N."/>
            <person name="Hua S.X."/>
        </authorList>
    </citation>
    <scope>NUCLEOTIDE SEQUENCE [LARGE SCALE GENOMIC DNA]</scope>
    <source>
        <strain evidence="6 7">MAFF 305830</strain>
    </source>
</reference>
<dbReference type="AlphaFoldDB" id="A0A0C3BT50"/>
<dbReference type="GO" id="GO:0005811">
    <property type="term" value="C:lipid droplet"/>
    <property type="evidence" value="ECO:0007669"/>
    <property type="project" value="UniProtKB-SubCell"/>
</dbReference>
<accession>A0A0C3BT50</accession>
<dbReference type="Gene3D" id="3.40.50.1820">
    <property type="entry name" value="alpha/beta hydrolase"/>
    <property type="match status" value="1"/>
</dbReference>
<evidence type="ECO:0000256" key="1">
    <source>
        <dbReference type="ARBA" id="ARBA00004502"/>
    </source>
</evidence>
<dbReference type="SUPFAM" id="SSF53474">
    <property type="entry name" value="alpha/beta-Hydrolases"/>
    <property type="match status" value="1"/>
</dbReference>
<dbReference type="PANTHER" id="PTHR13390:SF0">
    <property type="entry name" value="LIPID DROPLET-ASSOCIATED HYDROLASE"/>
    <property type="match status" value="1"/>
</dbReference>
<keyword evidence="4" id="KW-0378">Hydrolase</keyword>
<comment type="subcellular location">
    <subcellularLocation>
        <location evidence="1">Lipid droplet</location>
    </subcellularLocation>
</comment>
<evidence type="ECO:0000256" key="2">
    <source>
        <dbReference type="ARBA" id="ARBA00008300"/>
    </source>
</evidence>
<dbReference type="Pfam" id="PF10230">
    <property type="entry name" value="LIDHydrolase"/>
    <property type="match status" value="1"/>
</dbReference>
<reference evidence="7" key="2">
    <citation type="submission" date="2015-01" db="EMBL/GenBank/DDBJ databases">
        <title>Evolutionary Origins and Diversification of the Mycorrhizal Mutualists.</title>
        <authorList>
            <consortium name="DOE Joint Genome Institute"/>
            <consortium name="Mycorrhizal Genomics Consortium"/>
            <person name="Kohler A."/>
            <person name="Kuo A."/>
            <person name="Nagy L.G."/>
            <person name="Floudas D."/>
            <person name="Copeland A."/>
            <person name="Barry K.W."/>
            <person name="Cichocki N."/>
            <person name="Veneault-Fourrey C."/>
            <person name="LaButti K."/>
            <person name="Lindquist E.A."/>
            <person name="Lipzen A."/>
            <person name="Lundell T."/>
            <person name="Morin E."/>
            <person name="Murat C."/>
            <person name="Riley R."/>
            <person name="Ohm R."/>
            <person name="Sun H."/>
            <person name="Tunlid A."/>
            <person name="Henrissat B."/>
            <person name="Grigoriev I.V."/>
            <person name="Hibbett D.S."/>
            <person name="Martin F."/>
        </authorList>
    </citation>
    <scope>NUCLEOTIDE SEQUENCE [LARGE SCALE GENOMIC DNA]</scope>
    <source>
        <strain evidence="7">MAFF 305830</strain>
    </source>
</reference>
<dbReference type="Proteomes" id="UP000054097">
    <property type="component" value="Unassembled WGS sequence"/>
</dbReference>
<sequence>MPFTTELRNDGNLVQTSFDVAQINNLKGTLRVLWWPPKNPTNDSEDAELASILVFTCGNPGIPEWYIDLLSRIRDANPTVAIAACGHIGHAHDLPRPPQHSLTLESQVEAHSAVLQALSEQFPSARFVSLSHSIGGYISMRVARRFPDKITHLIALQPTISNLGQTPNGRVMKHFFVEPVRSVLAFLGAFLVQAFPFLLSILFSSWPKSSIKHLKDFVASSATSLAAMTMASDEMVFVAELDTTLLVELRQKLHIVYSETGDLWVGTNSDEVIRVMGKPDHVTFAPIPHAFCLNHNAETAEACMPWIKQAFKAHEKL</sequence>
<keyword evidence="5" id="KW-1133">Transmembrane helix</keyword>
<evidence type="ECO:0000313" key="7">
    <source>
        <dbReference type="Proteomes" id="UP000054097"/>
    </source>
</evidence>
<keyword evidence="5" id="KW-0812">Transmembrane</keyword>
<dbReference type="GO" id="GO:0016298">
    <property type="term" value="F:lipase activity"/>
    <property type="evidence" value="ECO:0007669"/>
    <property type="project" value="InterPro"/>
</dbReference>
<comment type="similarity">
    <text evidence="2">Belongs to the AB hydrolase superfamily. LDAH family.</text>
</comment>
<dbReference type="HOGENOM" id="CLU_018394_1_1_1"/>
<keyword evidence="7" id="KW-1185">Reference proteome</keyword>
<gene>
    <name evidence="6" type="ORF">M408DRAFT_19436</name>
</gene>
<keyword evidence="5" id="KW-0472">Membrane</keyword>
<evidence type="ECO:0000256" key="3">
    <source>
        <dbReference type="ARBA" id="ARBA00022677"/>
    </source>
</evidence>
<dbReference type="EMBL" id="KN824277">
    <property type="protein sequence ID" value="KIM34541.1"/>
    <property type="molecule type" value="Genomic_DNA"/>
</dbReference>
<feature type="transmembrane region" description="Helical" evidence="5">
    <location>
        <begin position="183"/>
        <end position="203"/>
    </location>
</feature>
<evidence type="ECO:0008006" key="8">
    <source>
        <dbReference type="Google" id="ProtNLM"/>
    </source>
</evidence>